<feature type="compositionally biased region" description="Basic and acidic residues" evidence="1">
    <location>
        <begin position="109"/>
        <end position="122"/>
    </location>
</feature>
<dbReference type="Proteomes" id="UP001529510">
    <property type="component" value="Unassembled WGS sequence"/>
</dbReference>
<evidence type="ECO:0000313" key="2">
    <source>
        <dbReference type="EMBL" id="KAL0191093.1"/>
    </source>
</evidence>
<evidence type="ECO:0000313" key="3">
    <source>
        <dbReference type="Proteomes" id="UP001529510"/>
    </source>
</evidence>
<dbReference type="EMBL" id="JAMKFB020000006">
    <property type="protein sequence ID" value="KAL0191093.1"/>
    <property type="molecule type" value="Genomic_DNA"/>
</dbReference>
<keyword evidence="3" id="KW-1185">Reference proteome</keyword>
<feature type="non-terminal residue" evidence="2">
    <location>
        <position position="1"/>
    </location>
</feature>
<dbReference type="AlphaFoldDB" id="A0ABD0QXX0"/>
<feature type="compositionally biased region" description="Polar residues" evidence="1">
    <location>
        <begin position="52"/>
        <end position="62"/>
    </location>
</feature>
<feature type="compositionally biased region" description="Low complexity" evidence="1">
    <location>
        <begin position="27"/>
        <end position="46"/>
    </location>
</feature>
<gene>
    <name evidence="2" type="ORF">M9458_013791</name>
</gene>
<reference evidence="2 3" key="1">
    <citation type="submission" date="2024-05" db="EMBL/GenBank/DDBJ databases">
        <title>Genome sequencing and assembly of Indian major carp, Cirrhinus mrigala (Hamilton, 1822).</title>
        <authorList>
            <person name="Mohindra V."/>
            <person name="Chowdhury L.M."/>
            <person name="Lal K."/>
            <person name="Jena J.K."/>
        </authorList>
    </citation>
    <scope>NUCLEOTIDE SEQUENCE [LARGE SCALE GENOMIC DNA]</scope>
    <source>
        <strain evidence="2">CM1030</strain>
        <tissue evidence="2">Blood</tissue>
    </source>
</reference>
<comment type="caution">
    <text evidence="2">The sequence shown here is derived from an EMBL/GenBank/DDBJ whole genome shotgun (WGS) entry which is preliminary data.</text>
</comment>
<feature type="compositionally biased region" description="Polar residues" evidence="1">
    <location>
        <begin position="84"/>
        <end position="97"/>
    </location>
</feature>
<feature type="non-terminal residue" evidence="2">
    <location>
        <position position="122"/>
    </location>
</feature>
<organism evidence="2 3">
    <name type="scientific">Cirrhinus mrigala</name>
    <name type="common">Mrigala</name>
    <dbReference type="NCBI Taxonomy" id="683832"/>
    <lineage>
        <taxon>Eukaryota</taxon>
        <taxon>Metazoa</taxon>
        <taxon>Chordata</taxon>
        <taxon>Craniata</taxon>
        <taxon>Vertebrata</taxon>
        <taxon>Euteleostomi</taxon>
        <taxon>Actinopterygii</taxon>
        <taxon>Neopterygii</taxon>
        <taxon>Teleostei</taxon>
        <taxon>Ostariophysi</taxon>
        <taxon>Cypriniformes</taxon>
        <taxon>Cyprinidae</taxon>
        <taxon>Labeoninae</taxon>
        <taxon>Labeonini</taxon>
        <taxon>Cirrhinus</taxon>
    </lineage>
</organism>
<feature type="region of interest" description="Disordered" evidence="1">
    <location>
        <begin position="27"/>
        <end position="122"/>
    </location>
</feature>
<proteinExistence type="predicted"/>
<name>A0ABD0QXX0_CIRMR</name>
<protein>
    <submittedName>
        <fullName evidence="2">Uncharacterized protein</fullName>
    </submittedName>
</protein>
<sequence>TRREECTGQAAAAGGLGVGRVVRTPTVPTAMVSGSGRSGSMQSSSSFPLNKDSGQGLSQLTNRKARSSKQQQQGSGLLEDLPSSGPSQSNSTRANSTEEQDFNRLLAAMDKDLDRPESPAVN</sequence>
<evidence type="ECO:0000256" key="1">
    <source>
        <dbReference type="SAM" id="MobiDB-lite"/>
    </source>
</evidence>
<accession>A0ABD0QXX0</accession>